<gene>
    <name evidence="3" type="ORF">PG999_010975</name>
</gene>
<comment type="caution">
    <text evidence="3">The sequence shown here is derived from an EMBL/GenBank/DDBJ whole genome shotgun (WGS) entry which is preliminary data.</text>
</comment>
<dbReference type="PANTHER" id="PTHR47797">
    <property type="entry name" value="DEHYDROGENASE, PUTATIVE (AFU_ORTHOLOGUE AFUA_8G05805)-RELATED"/>
    <property type="match status" value="1"/>
</dbReference>
<evidence type="ECO:0000256" key="2">
    <source>
        <dbReference type="SAM" id="Phobius"/>
    </source>
</evidence>
<evidence type="ECO:0000256" key="1">
    <source>
        <dbReference type="SAM" id="MobiDB-lite"/>
    </source>
</evidence>
<keyword evidence="4" id="KW-1185">Reference proteome</keyword>
<dbReference type="PANTHER" id="PTHR47797:SF3">
    <property type="entry name" value="CYTOCHROME B561 DOMAIN-CONTAINING PROTEIN"/>
    <property type="match status" value="1"/>
</dbReference>
<dbReference type="EMBL" id="JAQQWP010000009">
    <property type="protein sequence ID" value="KAK8100601.1"/>
    <property type="molecule type" value="Genomic_DNA"/>
</dbReference>
<protein>
    <recommendedName>
        <fullName evidence="5">Cytochrome b561 domain-containing protein</fullName>
    </recommendedName>
</protein>
<organism evidence="3 4">
    <name type="scientific">Apiospora kogelbergensis</name>
    <dbReference type="NCBI Taxonomy" id="1337665"/>
    <lineage>
        <taxon>Eukaryota</taxon>
        <taxon>Fungi</taxon>
        <taxon>Dikarya</taxon>
        <taxon>Ascomycota</taxon>
        <taxon>Pezizomycotina</taxon>
        <taxon>Sordariomycetes</taxon>
        <taxon>Xylariomycetidae</taxon>
        <taxon>Amphisphaeriales</taxon>
        <taxon>Apiosporaceae</taxon>
        <taxon>Apiospora</taxon>
    </lineage>
</organism>
<feature type="compositionally biased region" description="Basic and acidic residues" evidence="1">
    <location>
        <begin position="237"/>
        <end position="247"/>
    </location>
</feature>
<feature type="region of interest" description="Disordered" evidence="1">
    <location>
        <begin position="332"/>
        <end position="455"/>
    </location>
</feature>
<sequence>MAPTDALSAPGAVAYSSDKMSVGDGTWDFTKNDFLLPNLQGLPFDMMQYNGMGNRFSTVPQYHRLIMAHGIIAVMVFLFIVPFAGAPGANIRYHALLNILAILLVTVVFVTGWFAVGPNRSLTNPHHGIGVAIYTLILAQAIGGRLVKNIRKHSLRLMIHRWGGRIVAILGMIQIPLGLTLYGSPKVTFILYSIWMAFLLLMYFVLSYRHEGDWDERTVYGGRSEVGTARSRSRYTTSDHTEKKEGHGWLGPLAAGTKGQKERERSLSRSRSRSRSRGPEVIPSRRGSTSYVDEKFTERNEPPRSGGLMNKLFGAAGALGAGALTKKFMERRESRKHGDEEYQSVATDTPGRNRLKRPARSEYTESEFSDEMTDLNSRVRGKPILPGPGNPTAMAAAMSAAEHRPERPITPRPSHARAGDSRLESTLDSDYSSYVSPSRRAREERDTAGSAGKGLLAGLGLGWFAKKLAGRKDQKVDADRRYEEERRDGRHGSRYTGDGYDSPTRKPSRRYTAPAGTATTMTGDSDFSSVIDTRPAGAAHGGPPMPPLRPAGAAAAARHSRSHSRDPHGPVDMPPIPPDPHGLLHRDESVINDGYASASGGPQRRHSSRRRRDGSAAAAAAAASASVLAAEEDDRRRRRRDRSSSRAPSQPVSVKVKYHDDRDRNVTLRRLTEEEAAREHRKGRSNSISSVSGGEGTSSGRRYRRDSSANRTVTDLHGGRPMGGDPLSPPTPAFAGGRRPAKDSAYYSEPDHPPPPPPTGPHLRAPMPNNQTVSSIGSHGTWSAMSPSLGGPGDSTTTSAADRRRQRRMERRTQRPSGTVEFE</sequence>
<keyword evidence="2" id="KW-0472">Membrane</keyword>
<feature type="compositionally biased region" description="Polar residues" evidence="1">
    <location>
        <begin position="768"/>
        <end position="786"/>
    </location>
</feature>
<name>A0AAW0QFU8_9PEZI</name>
<feature type="region of interest" description="Disordered" evidence="1">
    <location>
        <begin position="468"/>
        <end position="823"/>
    </location>
</feature>
<accession>A0AAW0QFU8</accession>
<feature type="transmembrane region" description="Helical" evidence="2">
    <location>
        <begin position="189"/>
        <end position="208"/>
    </location>
</feature>
<feature type="compositionally biased region" description="Basic and acidic residues" evidence="1">
    <location>
        <begin position="292"/>
        <end position="302"/>
    </location>
</feature>
<feature type="compositionally biased region" description="Basic and acidic residues" evidence="1">
    <location>
        <begin position="470"/>
        <end position="491"/>
    </location>
</feature>
<feature type="compositionally biased region" description="Low complexity" evidence="1">
    <location>
        <begin position="512"/>
        <end position="523"/>
    </location>
</feature>
<evidence type="ECO:0000313" key="3">
    <source>
        <dbReference type="EMBL" id="KAK8100601.1"/>
    </source>
</evidence>
<dbReference type="AlphaFoldDB" id="A0AAW0QFU8"/>
<feature type="compositionally biased region" description="Low complexity" evidence="1">
    <location>
        <begin position="615"/>
        <end position="629"/>
    </location>
</feature>
<keyword evidence="2" id="KW-0812">Transmembrane</keyword>
<feature type="transmembrane region" description="Helical" evidence="2">
    <location>
        <begin position="95"/>
        <end position="116"/>
    </location>
</feature>
<feature type="compositionally biased region" description="Basic and acidic residues" evidence="1">
    <location>
        <begin position="657"/>
        <end position="678"/>
    </location>
</feature>
<feature type="transmembrane region" description="Helical" evidence="2">
    <location>
        <begin position="166"/>
        <end position="183"/>
    </location>
</feature>
<feature type="compositionally biased region" description="Polar residues" evidence="1">
    <location>
        <begin position="426"/>
        <end position="436"/>
    </location>
</feature>
<evidence type="ECO:0000313" key="4">
    <source>
        <dbReference type="Proteomes" id="UP001392437"/>
    </source>
</evidence>
<reference evidence="3 4" key="1">
    <citation type="submission" date="2023-01" db="EMBL/GenBank/DDBJ databases">
        <title>Analysis of 21 Apiospora genomes using comparative genomics revels a genus with tremendous synthesis potential of carbohydrate active enzymes and secondary metabolites.</title>
        <authorList>
            <person name="Sorensen T."/>
        </authorList>
    </citation>
    <scope>NUCLEOTIDE SEQUENCE [LARGE SCALE GENOMIC DNA]</scope>
    <source>
        <strain evidence="3 4">CBS 117206</strain>
    </source>
</reference>
<feature type="region of interest" description="Disordered" evidence="1">
    <location>
        <begin position="230"/>
        <end position="307"/>
    </location>
</feature>
<feature type="transmembrane region" description="Helical" evidence="2">
    <location>
        <begin position="128"/>
        <end position="146"/>
    </location>
</feature>
<evidence type="ECO:0008006" key="5">
    <source>
        <dbReference type="Google" id="ProtNLM"/>
    </source>
</evidence>
<dbReference type="CDD" id="cd08760">
    <property type="entry name" value="Cyt_b561_FRRS1_like"/>
    <property type="match status" value="1"/>
</dbReference>
<dbReference type="Gene3D" id="1.20.120.1770">
    <property type="match status" value="1"/>
</dbReference>
<keyword evidence="2" id="KW-1133">Transmembrane helix</keyword>
<feature type="transmembrane region" description="Helical" evidence="2">
    <location>
        <begin position="62"/>
        <end position="83"/>
    </location>
</feature>
<feature type="compositionally biased region" description="Acidic residues" evidence="1">
    <location>
        <begin position="364"/>
        <end position="373"/>
    </location>
</feature>
<dbReference type="Proteomes" id="UP001392437">
    <property type="component" value="Unassembled WGS sequence"/>
</dbReference>
<feature type="compositionally biased region" description="Basic residues" evidence="1">
    <location>
        <begin position="603"/>
        <end position="612"/>
    </location>
</feature>
<proteinExistence type="predicted"/>